<dbReference type="PROSITE" id="PS01174">
    <property type="entry name" value="LIPASE_GDXG_SER"/>
    <property type="match status" value="1"/>
</dbReference>
<dbReference type="InterPro" id="IPR002168">
    <property type="entry name" value="Lipase_GDXG_HIS_AS"/>
</dbReference>
<dbReference type="RefSeq" id="WP_109037280.1">
    <property type="nucleotide sequence ID" value="NZ_CP029210.1"/>
</dbReference>
<dbReference type="InterPro" id="IPR029058">
    <property type="entry name" value="AB_hydrolase_fold"/>
</dbReference>
<dbReference type="PROSITE" id="PS01173">
    <property type="entry name" value="LIPASE_GDXG_HIS"/>
    <property type="match status" value="1"/>
</dbReference>
<dbReference type="EMBL" id="CP029210">
    <property type="protein sequence ID" value="AWI54284.1"/>
    <property type="molecule type" value="Genomic_DNA"/>
</dbReference>
<dbReference type="InterPro" id="IPR013094">
    <property type="entry name" value="AB_hydrolase_3"/>
</dbReference>
<gene>
    <name evidence="5" type="ORF">DEH84_13270</name>
</gene>
<dbReference type="GO" id="GO:0004806">
    <property type="term" value="F:triacylglycerol lipase activity"/>
    <property type="evidence" value="ECO:0007669"/>
    <property type="project" value="TreeGrafter"/>
</dbReference>
<evidence type="ECO:0000256" key="3">
    <source>
        <dbReference type="PROSITE-ProRule" id="PRU10038"/>
    </source>
</evidence>
<accession>A0A2U8FV49</accession>
<evidence type="ECO:0000313" key="5">
    <source>
        <dbReference type="EMBL" id="AWI54284.1"/>
    </source>
</evidence>
<comment type="similarity">
    <text evidence="1">Belongs to the 'GDXG' lipolytic enzyme family.</text>
</comment>
<sequence>MSIQSVLTNLVLRWQFKRGSRGPLNVAAARHKVDQMARRYPPPPASIRHTPVAANPAAGLCAAEWLSVANPKRTVLYFHGGGYFFCSLTTHRPTCAYLARTAEARVLSVDYRMAPEHPCPAAVDDALAWWKAVQAEGTRPEDVVFAGDSAGGGLALATLVAARDAGLPLPAGAVLFSPWCDLTCSGETMQTQAKADVMFNPHLLPEAAKLYLAGRPANDPVASPLFADLRGLPPLMIHASRHEILLADSTRLHDRAVVQGVTSELHLKPRMPHVWPTMLMLPEARRTLTDCGTWIARRTQAAQAAADAARRAA</sequence>
<protein>
    <submittedName>
        <fullName evidence="5">Alpha/beta hydrolase</fullName>
    </submittedName>
</protein>
<name>A0A2U8FV49_9BURK</name>
<proteinExistence type="inferred from homology"/>
<evidence type="ECO:0000256" key="2">
    <source>
        <dbReference type="ARBA" id="ARBA00022801"/>
    </source>
</evidence>
<dbReference type="InterPro" id="IPR033140">
    <property type="entry name" value="Lipase_GDXG_put_SER_AS"/>
</dbReference>
<reference evidence="5 6" key="1">
    <citation type="submission" date="2018-05" db="EMBL/GenBank/DDBJ databases">
        <title>complete genome sequence of Aquabacterium olei NBRC 110486.</title>
        <authorList>
            <person name="Tang B."/>
            <person name="Chang J."/>
            <person name="Zhang L."/>
            <person name="Yang H."/>
        </authorList>
    </citation>
    <scope>NUCLEOTIDE SEQUENCE [LARGE SCALE GENOMIC DNA]</scope>
    <source>
        <strain evidence="5 6">NBRC 110486</strain>
    </source>
</reference>
<evidence type="ECO:0000256" key="1">
    <source>
        <dbReference type="ARBA" id="ARBA00010515"/>
    </source>
</evidence>
<dbReference type="KEGG" id="aon:DEH84_13270"/>
<evidence type="ECO:0000259" key="4">
    <source>
        <dbReference type="Pfam" id="PF07859"/>
    </source>
</evidence>
<dbReference type="Gene3D" id="3.40.50.1820">
    <property type="entry name" value="alpha/beta hydrolase"/>
    <property type="match status" value="1"/>
</dbReference>
<keyword evidence="6" id="KW-1185">Reference proteome</keyword>
<dbReference type="Pfam" id="PF07859">
    <property type="entry name" value="Abhydrolase_3"/>
    <property type="match status" value="1"/>
</dbReference>
<organism evidence="5 6">
    <name type="scientific">Aquabacterium olei</name>
    <dbReference type="NCBI Taxonomy" id="1296669"/>
    <lineage>
        <taxon>Bacteria</taxon>
        <taxon>Pseudomonadati</taxon>
        <taxon>Pseudomonadota</taxon>
        <taxon>Betaproteobacteria</taxon>
        <taxon>Burkholderiales</taxon>
        <taxon>Aquabacterium</taxon>
    </lineage>
</organism>
<dbReference type="InterPro" id="IPR050300">
    <property type="entry name" value="GDXG_lipolytic_enzyme"/>
</dbReference>
<dbReference type="SUPFAM" id="SSF53474">
    <property type="entry name" value="alpha/beta-Hydrolases"/>
    <property type="match status" value="1"/>
</dbReference>
<dbReference type="PANTHER" id="PTHR48081:SF30">
    <property type="entry name" value="ACETYL-HYDROLASE LIPR-RELATED"/>
    <property type="match status" value="1"/>
</dbReference>
<evidence type="ECO:0000313" key="6">
    <source>
        <dbReference type="Proteomes" id="UP000244892"/>
    </source>
</evidence>
<feature type="active site" evidence="3">
    <location>
        <position position="149"/>
    </location>
</feature>
<dbReference type="OrthoDB" id="9794445at2"/>
<keyword evidence="2 5" id="KW-0378">Hydrolase</keyword>
<dbReference type="PANTHER" id="PTHR48081">
    <property type="entry name" value="AB HYDROLASE SUPERFAMILY PROTEIN C4A8.06C"/>
    <property type="match status" value="1"/>
</dbReference>
<dbReference type="Proteomes" id="UP000244892">
    <property type="component" value="Chromosome"/>
</dbReference>
<feature type="domain" description="Alpha/beta hydrolase fold-3" evidence="4">
    <location>
        <begin position="75"/>
        <end position="275"/>
    </location>
</feature>
<dbReference type="AlphaFoldDB" id="A0A2U8FV49"/>